<name>A0AAF0ZCU2_SOLVR</name>
<dbReference type="EMBL" id="CP133618">
    <property type="protein sequence ID" value="WMV37486.1"/>
    <property type="molecule type" value="Genomic_DNA"/>
</dbReference>
<evidence type="ECO:0000313" key="2">
    <source>
        <dbReference type="Proteomes" id="UP001234989"/>
    </source>
</evidence>
<reference evidence="1" key="1">
    <citation type="submission" date="2023-08" db="EMBL/GenBank/DDBJ databases">
        <title>A de novo genome assembly of Solanum verrucosum Schlechtendal, a Mexican diploid species geographically isolated from the other diploid A-genome species in potato relatives.</title>
        <authorList>
            <person name="Hosaka K."/>
        </authorList>
    </citation>
    <scope>NUCLEOTIDE SEQUENCE</scope>
    <source>
        <tissue evidence="1">Young leaves</tissue>
    </source>
</reference>
<dbReference type="Proteomes" id="UP001234989">
    <property type="component" value="Chromosome 7"/>
</dbReference>
<keyword evidence="2" id="KW-1185">Reference proteome</keyword>
<proteinExistence type="predicted"/>
<gene>
    <name evidence="1" type="ORF">MTR67_030871</name>
</gene>
<dbReference type="AlphaFoldDB" id="A0AAF0ZCU2"/>
<accession>A0AAF0ZCU2</accession>
<sequence>MEFMLMCSPITRVFSMYSIRKSLILDRGDGWSYSRVMT</sequence>
<evidence type="ECO:0000313" key="1">
    <source>
        <dbReference type="EMBL" id="WMV37486.1"/>
    </source>
</evidence>
<organism evidence="1 2">
    <name type="scientific">Solanum verrucosum</name>
    <dbReference type="NCBI Taxonomy" id="315347"/>
    <lineage>
        <taxon>Eukaryota</taxon>
        <taxon>Viridiplantae</taxon>
        <taxon>Streptophyta</taxon>
        <taxon>Embryophyta</taxon>
        <taxon>Tracheophyta</taxon>
        <taxon>Spermatophyta</taxon>
        <taxon>Magnoliopsida</taxon>
        <taxon>eudicotyledons</taxon>
        <taxon>Gunneridae</taxon>
        <taxon>Pentapetalae</taxon>
        <taxon>asterids</taxon>
        <taxon>lamiids</taxon>
        <taxon>Solanales</taxon>
        <taxon>Solanaceae</taxon>
        <taxon>Solanoideae</taxon>
        <taxon>Solaneae</taxon>
        <taxon>Solanum</taxon>
    </lineage>
</organism>
<protein>
    <submittedName>
        <fullName evidence="1">Uncharacterized protein</fullName>
    </submittedName>
</protein>